<evidence type="ECO:0000313" key="3">
    <source>
        <dbReference type="Proteomes" id="UP001345013"/>
    </source>
</evidence>
<evidence type="ECO:0000313" key="2">
    <source>
        <dbReference type="EMBL" id="KAK5077789.1"/>
    </source>
</evidence>
<dbReference type="Proteomes" id="UP001345013">
    <property type="component" value="Unassembled WGS sequence"/>
</dbReference>
<comment type="caution">
    <text evidence="2">The sequence shown here is derived from an EMBL/GenBank/DDBJ whole genome shotgun (WGS) entry which is preliminary data.</text>
</comment>
<keyword evidence="3" id="KW-1185">Reference proteome</keyword>
<proteinExistence type="predicted"/>
<feature type="region of interest" description="Disordered" evidence="1">
    <location>
        <begin position="387"/>
        <end position="411"/>
    </location>
</feature>
<name>A0ABR0JXJ7_9EURO</name>
<accession>A0ABR0JXJ7</accession>
<organism evidence="2 3">
    <name type="scientific">Lithohypha guttulata</name>
    <dbReference type="NCBI Taxonomy" id="1690604"/>
    <lineage>
        <taxon>Eukaryota</taxon>
        <taxon>Fungi</taxon>
        <taxon>Dikarya</taxon>
        <taxon>Ascomycota</taxon>
        <taxon>Pezizomycotina</taxon>
        <taxon>Eurotiomycetes</taxon>
        <taxon>Chaetothyriomycetidae</taxon>
        <taxon>Chaetothyriales</taxon>
        <taxon>Trichomeriaceae</taxon>
        <taxon>Lithohypha</taxon>
    </lineage>
</organism>
<evidence type="ECO:0000256" key="1">
    <source>
        <dbReference type="SAM" id="MobiDB-lite"/>
    </source>
</evidence>
<dbReference type="EMBL" id="JAVRRG010000199">
    <property type="protein sequence ID" value="KAK5077789.1"/>
    <property type="molecule type" value="Genomic_DNA"/>
</dbReference>
<protein>
    <submittedName>
        <fullName evidence="2">Uncharacterized protein</fullName>
    </submittedName>
</protein>
<gene>
    <name evidence="2" type="ORF">LTR24_009312</name>
</gene>
<reference evidence="2 3" key="1">
    <citation type="submission" date="2023-08" db="EMBL/GenBank/DDBJ databases">
        <title>Black Yeasts Isolated from many extreme environments.</title>
        <authorList>
            <person name="Coleine C."/>
            <person name="Stajich J.E."/>
            <person name="Selbmann L."/>
        </authorList>
    </citation>
    <scope>NUCLEOTIDE SEQUENCE [LARGE SCALE GENOMIC DNA]</scope>
    <source>
        <strain evidence="2 3">CCFEE 5885</strain>
    </source>
</reference>
<sequence>MAATPDTAALLSSSCILNAAYVFLSFILATPAPTLHVVVTPIDQLPVDLRLFDFGWRNQLAGRCLTSLVRTVHAARHVAYHYETWCLRERSNSLADFAWHTFGRTVGVEHIQLMVRDGQRLAWLENECGNGYIGFIMAMDWHRFQATPNVWLLRLAQDLLALPAIRGLLALLPPQWPGESFGHYHEQVLQYAIGSTYDRGYVVQRLSKHCAECALFPPPALVDPRACVGCRRGGFLCRAGPDSTHPDPSTSPAFLSCAIELLRRGDAKCDQLLQREVSADVARPALLAQLAQSTLPAPASHVRPPADSAETAQAFHDDSLPTNGMRLPWGESEHAQQIQLLDLILHLDQKLERVCSYRPTRADEHGAVQAAQCRRSAGARRSLRTLLPRVKEEHHEDDNDDGDNDEGRQHT</sequence>